<dbReference type="AlphaFoldDB" id="A0A1X9LL27"/>
<dbReference type="InterPro" id="IPR012341">
    <property type="entry name" value="6hp_glycosidase-like_sf"/>
</dbReference>
<dbReference type="GO" id="GO:0004553">
    <property type="term" value="F:hydrolase activity, hydrolyzing O-glycosyl compounds"/>
    <property type="evidence" value="ECO:0007669"/>
    <property type="project" value="TreeGrafter"/>
</dbReference>
<keyword evidence="4" id="KW-1185">Reference proteome</keyword>
<evidence type="ECO:0000313" key="3">
    <source>
        <dbReference type="EMBL" id="ARJ05883.1"/>
    </source>
</evidence>
<dbReference type="PANTHER" id="PTHR31616:SF0">
    <property type="entry name" value="GLUCAN 1,4-ALPHA-GLUCOSIDASE"/>
    <property type="match status" value="1"/>
</dbReference>
<dbReference type="EMBL" id="CP020715">
    <property type="protein sequence ID" value="ARJ05883.1"/>
    <property type="molecule type" value="Genomic_DNA"/>
</dbReference>
<dbReference type="Pfam" id="PF00723">
    <property type="entry name" value="Glyco_hydro_15"/>
    <property type="match status" value="1"/>
</dbReference>
<proteinExistence type="predicted"/>
<accession>A0A1X9LL27</accession>
<evidence type="ECO:0000259" key="1">
    <source>
        <dbReference type="Pfam" id="PF00723"/>
    </source>
</evidence>
<dbReference type="InterPro" id="IPR045582">
    <property type="entry name" value="Trehalase-like_N"/>
</dbReference>
<dbReference type="PANTHER" id="PTHR31616">
    <property type="entry name" value="TREHALASE"/>
    <property type="match status" value="1"/>
</dbReference>
<dbReference type="InterPro" id="IPR011613">
    <property type="entry name" value="GH15-like"/>
</dbReference>
<dbReference type="RefSeq" id="WP_085020021.1">
    <property type="nucleotide sequence ID" value="NZ_BMHD01000001.1"/>
</dbReference>
<evidence type="ECO:0000313" key="4">
    <source>
        <dbReference type="Proteomes" id="UP000192775"/>
    </source>
</evidence>
<evidence type="ECO:0000259" key="2">
    <source>
        <dbReference type="Pfam" id="PF19291"/>
    </source>
</evidence>
<dbReference type="GO" id="GO:0005975">
    <property type="term" value="P:carbohydrate metabolic process"/>
    <property type="evidence" value="ECO:0007669"/>
    <property type="project" value="InterPro"/>
</dbReference>
<dbReference type="STRING" id="1619308.B5808_12090"/>
<protein>
    <submittedName>
        <fullName evidence="3">Glucoamylase</fullName>
    </submittedName>
</protein>
<dbReference type="Proteomes" id="UP000192775">
    <property type="component" value="Chromosome"/>
</dbReference>
<gene>
    <name evidence="3" type="ORF">B5808_12090</name>
</gene>
<organism evidence="3 4">
    <name type="scientific">Cnuibacter physcomitrellae</name>
    <dbReference type="NCBI Taxonomy" id="1619308"/>
    <lineage>
        <taxon>Bacteria</taxon>
        <taxon>Bacillati</taxon>
        <taxon>Actinomycetota</taxon>
        <taxon>Actinomycetes</taxon>
        <taxon>Micrococcales</taxon>
        <taxon>Microbacteriaceae</taxon>
        <taxon>Cnuibacter</taxon>
    </lineage>
</organism>
<reference evidence="3 4" key="1">
    <citation type="submission" date="2017-04" db="EMBL/GenBank/DDBJ databases">
        <authorList>
            <person name="Afonso C.L."/>
            <person name="Miller P.J."/>
            <person name="Scott M.A."/>
            <person name="Spackman E."/>
            <person name="Goraichik I."/>
            <person name="Dimitrov K.M."/>
            <person name="Suarez D.L."/>
            <person name="Swayne D.E."/>
        </authorList>
    </citation>
    <scope>NUCLEOTIDE SEQUENCE [LARGE SCALE GENOMIC DNA]</scope>
    <source>
        <strain evidence="4">XA(T)</strain>
    </source>
</reference>
<dbReference type="KEGG" id="cphy:B5808_12090"/>
<dbReference type="Gene3D" id="1.50.10.10">
    <property type="match status" value="1"/>
</dbReference>
<dbReference type="InterPro" id="IPR008928">
    <property type="entry name" value="6-hairpin_glycosidase_sf"/>
</dbReference>
<name>A0A1X9LL27_9MICO</name>
<dbReference type="Pfam" id="PF19291">
    <property type="entry name" value="TREH_N"/>
    <property type="match status" value="1"/>
</dbReference>
<sequence length="603" mass="67376">MALPIEDYAIIGDSHTAALVGKDGSIDWLCLPRFDSASVFGALLGDPDHGRWLLAPDGEVVSTSRKYLDDTFVLLTRWQTPTGEVEVVDLMPYGGSLPDVIRRVRGVKGTVRMRSELRMRFDYASALPWVRQSPKHGGNALIAIAGPDALIVRGPELVARDHRHEAVFEVSEGEQVDSVITWFPSQRHVPDAVEVDKRIEDTLHWWRDWVGEFETPYRDHVRRSLLVLRALTHADTGGIVAAPTTSLPEQFGGPRNWDYRYVWIRDASLTLAALMLHGYGEEAQHWRRWLLRALAGDPSDIQIMYGLAGERRLQEYELDSLPGYQGASPVRIGNAASDQYQSDIFGELMVALRAARIIGVEEDEYSWPLQRALMGYLETVWDRPDNGIWEIRGPARPFTHSRVMVWAAFACAVEAVRVYGLDGPVERWEKLRDEIREEVLTRGYDPERNTFVQHYDTKEVDASLLLLGQIGFIAPDDPRMLGTVAAIEADLLRDGLVMRYRTESGVDGLPGDENPFLACSFWLVQQYAHSGRLEDARVLMDRLVGLSNDLGLLSEEYDVAGGRQAGNFPQAFSHLALVRAADAIATATGTRPAPQSGRLAPEA</sequence>
<dbReference type="SUPFAM" id="SSF48208">
    <property type="entry name" value="Six-hairpin glycosidases"/>
    <property type="match status" value="1"/>
</dbReference>
<feature type="domain" description="GH15-like" evidence="1">
    <location>
        <begin position="216"/>
        <end position="581"/>
    </location>
</feature>
<feature type="domain" description="Trehalase-like N-terminal" evidence="2">
    <location>
        <begin position="2"/>
        <end position="156"/>
    </location>
</feature>